<dbReference type="SUPFAM" id="SSF50156">
    <property type="entry name" value="PDZ domain-like"/>
    <property type="match status" value="1"/>
</dbReference>
<dbReference type="EMBL" id="RPDH01000001">
    <property type="protein sequence ID" value="RPE13614.1"/>
    <property type="molecule type" value="Genomic_DNA"/>
</dbReference>
<dbReference type="InterPro" id="IPR041489">
    <property type="entry name" value="PDZ_6"/>
</dbReference>
<dbReference type="Pfam" id="PF03572">
    <property type="entry name" value="Peptidase_S41"/>
    <property type="match status" value="1"/>
</dbReference>
<dbReference type="InterPro" id="IPR036034">
    <property type="entry name" value="PDZ_sf"/>
</dbReference>
<dbReference type="Proteomes" id="UP000278351">
    <property type="component" value="Unassembled WGS sequence"/>
</dbReference>
<gene>
    <name evidence="2" type="ORF">EGT74_08900</name>
</gene>
<dbReference type="Gene3D" id="3.90.226.10">
    <property type="entry name" value="2-enoyl-CoA Hydratase, Chain A, domain 1"/>
    <property type="match status" value="1"/>
</dbReference>
<protein>
    <submittedName>
        <fullName evidence="2">Peptidase S41</fullName>
    </submittedName>
</protein>
<name>A0A3N4QPL9_9BACT</name>
<dbReference type="Pfam" id="PF17820">
    <property type="entry name" value="PDZ_6"/>
    <property type="match status" value="1"/>
</dbReference>
<dbReference type="GO" id="GO:0006508">
    <property type="term" value="P:proteolysis"/>
    <property type="evidence" value="ECO:0007669"/>
    <property type="project" value="InterPro"/>
</dbReference>
<dbReference type="PANTHER" id="PTHR32060">
    <property type="entry name" value="TAIL-SPECIFIC PROTEASE"/>
    <property type="match status" value="1"/>
</dbReference>
<dbReference type="SUPFAM" id="SSF52096">
    <property type="entry name" value="ClpP/crotonase"/>
    <property type="match status" value="1"/>
</dbReference>
<organism evidence="2 3">
    <name type="scientific">Chitinophaga lutea</name>
    <dbReference type="NCBI Taxonomy" id="2488634"/>
    <lineage>
        <taxon>Bacteria</taxon>
        <taxon>Pseudomonadati</taxon>
        <taxon>Bacteroidota</taxon>
        <taxon>Chitinophagia</taxon>
        <taxon>Chitinophagales</taxon>
        <taxon>Chitinophagaceae</taxon>
        <taxon>Chitinophaga</taxon>
    </lineage>
</organism>
<dbReference type="InterPro" id="IPR005151">
    <property type="entry name" value="Tail-specific_protease"/>
</dbReference>
<dbReference type="InterPro" id="IPR029045">
    <property type="entry name" value="ClpP/crotonase-like_dom_sf"/>
</dbReference>
<dbReference type="Gene3D" id="3.30.750.170">
    <property type="match status" value="1"/>
</dbReference>
<dbReference type="PANTHER" id="PTHR32060:SF30">
    <property type="entry name" value="CARBOXY-TERMINAL PROCESSING PROTEASE CTPA"/>
    <property type="match status" value="1"/>
</dbReference>
<dbReference type="GO" id="GO:0004175">
    <property type="term" value="F:endopeptidase activity"/>
    <property type="evidence" value="ECO:0007669"/>
    <property type="project" value="TreeGrafter"/>
</dbReference>
<dbReference type="GO" id="GO:0007165">
    <property type="term" value="P:signal transduction"/>
    <property type="evidence" value="ECO:0007669"/>
    <property type="project" value="TreeGrafter"/>
</dbReference>
<comment type="caution">
    <text evidence="2">The sequence shown here is derived from an EMBL/GenBank/DDBJ whole genome shotgun (WGS) entry which is preliminary data.</text>
</comment>
<evidence type="ECO:0000313" key="2">
    <source>
        <dbReference type="EMBL" id="RPE13614.1"/>
    </source>
</evidence>
<dbReference type="GO" id="GO:0030288">
    <property type="term" value="C:outer membrane-bounded periplasmic space"/>
    <property type="evidence" value="ECO:0007669"/>
    <property type="project" value="TreeGrafter"/>
</dbReference>
<dbReference type="CDD" id="cd07561">
    <property type="entry name" value="Peptidase_S41_CPP_like"/>
    <property type="match status" value="1"/>
</dbReference>
<sequence length="482" mass="53403">MTLETQIHMTKRLALRYLLYTTTGMALFSCKKNKTAPDPGPQNDNKYVNDWIYESMKSDYYWTDNIPSNPDRTQAPGDFFYGLLKRPDDRFSWIVEDYKTLLASLSGVNKEAGYSVSLFLFGQSKLGAQIQYVKKNSPAEAAGLKRGDVFWGVNGKEYTYSSGADVDAFLSALEQNHTLRISKIIPGSDGKDSSTAPGNPINLTVAEFAENPVYLDSVYEINGKKIGYFMYNFFAPDKGDSSSLYDNQVDAVFGRLKARGVTSLVLDLRYNPGGDSRSTVNLASNIIKGFSADKVFFRREYNKTLTAEITKELGAGYFIQKFSAEANNIGNQLDQVVVLTSRSSASASELLINGLRPYMPVAIVGDTTYGKNVGSWSIYKTDDRRNTWGLQPIVTKSFNAEGKSDYTTGFVPDVVIKESFRMGTLGDVKEPLLYAALTRILGTPPARMAAGETTARSLLRFVGGSQQRKAYANQLIEQKPNF</sequence>
<dbReference type="AlphaFoldDB" id="A0A3N4QPL9"/>
<feature type="domain" description="Tail specific protease" evidence="1">
    <location>
        <begin position="196"/>
        <end position="417"/>
    </location>
</feature>
<evidence type="ECO:0000313" key="3">
    <source>
        <dbReference type="Proteomes" id="UP000278351"/>
    </source>
</evidence>
<dbReference type="InterPro" id="IPR041613">
    <property type="entry name" value="Pept_S41_N"/>
</dbReference>
<proteinExistence type="predicted"/>
<dbReference type="Pfam" id="PF18294">
    <property type="entry name" value="Pept_S41_N"/>
    <property type="match status" value="1"/>
</dbReference>
<keyword evidence="3" id="KW-1185">Reference proteome</keyword>
<reference evidence="2 3" key="1">
    <citation type="submission" date="2018-11" db="EMBL/GenBank/DDBJ databases">
        <title>Chitinophaga lutea sp.nov., isolate from arsenic contaminated soil.</title>
        <authorList>
            <person name="Zong Y."/>
        </authorList>
    </citation>
    <scope>NUCLEOTIDE SEQUENCE [LARGE SCALE GENOMIC DNA]</scope>
    <source>
        <strain evidence="2 3">ZY74</strain>
    </source>
</reference>
<accession>A0A3N4QPL9</accession>
<dbReference type="Gene3D" id="2.30.42.10">
    <property type="match status" value="1"/>
</dbReference>
<evidence type="ECO:0000259" key="1">
    <source>
        <dbReference type="SMART" id="SM00245"/>
    </source>
</evidence>
<dbReference type="GO" id="GO:0008236">
    <property type="term" value="F:serine-type peptidase activity"/>
    <property type="evidence" value="ECO:0007669"/>
    <property type="project" value="InterPro"/>
</dbReference>
<dbReference type="SMART" id="SM00245">
    <property type="entry name" value="TSPc"/>
    <property type="match status" value="1"/>
</dbReference>